<dbReference type="CDD" id="cd00077">
    <property type="entry name" value="HDc"/>
    <property type="match status" value="1"/>
</dbReference>
<dbReference type="NCBIfam" id="NF002205">
    <property type="entry name" value="PRK01096.1"/>
    <property type="match status" value="1"/>
</dbReference>
<dbReference type="OrthoDB" id="9803619at2"/>
<keyword evidence="1 3" id="KW-0378">Hydrolase</keyword>
<organism evidence="3 4">
    <name type="scientific">Psychrobacter sanguinis</name>
    <dbReference type="NCBI Taxonomy" id="861445"/>
    <lineage>
        <taxon>Bacteria</taxon>
        <taxon>Pseudomonadati</taxon>
        <taxon>Pseudomonadota</taxon>
        <taxon>Gammaproteobacteria</taxon>
        <taxon>Moraxellales</taxon>
        <taxon>Moraxellaceae</taxon>
        <taxon>Psychrobacter</taxon>
    </lineage>
</organism>
<evidence type="ECO:0000256" key="1">
    <source>
        <dbReference type="ARBA" id="ARBA00022801"/>
    </source>
</evidence>
<name>A0A844M239_9GAMM</name>
<dbReference type="Proteomes" id="UP000442109">
    <property type="component" value="Unassembled WGS sequence"/>
</dbReference>
<evidence type="ECO:0000313" key="4">
    <source>
        <dbReference type="Proteomes" id="UP000442109"/>
    </source>
</evidence>
<sequence length="501" mass="55972">MTQPVDFTAHPHLVDTPKPERVSANKRWSYLFTDRRLGSIQKRPSQEKSRTPFHKDYDRLIFSHSFRQLNQKTQVHPLTNQMGIHTRLTHSLEVSSIGRSLGMMAAEKLQDKLPEGLPRGVSVADVGVIVQAACLAHDIGNPPFGHAGEYAIRDWFNQPSQQQFLSHLTPAERLDLQGYEGNAQGFRLLTCNEHHPDRGGMRLTCATLGAFMKYPWLAKHSNPLQHNQSAALSAQSAEPFTPPAPFISALNIKKYGCFNSEAPLLDKLAGQLRLPYSQEHDGYARHPLAYLLEAADDICYALIDLEDGIHLNMVDYQQVEPLMLGLIGSRGAPPEVLNNAPVGQKLAALRGRAMMRLVDKVTQAFVTHADAMLAGDMRGSLFDHCEPSVSEGIAQAKALASTQIFAHPSKIRMELMANRCLQTLLDAFMPLALLPLTQQPPHFEQKHLLHLLNQHLHTLNRQLSENVYDNSLNILDFITGMNDHEAYRLAQDLNGIGDKVW</sequence>
<dbReference type="SMART" id="SM00471">
    <property type="entry name" value="HDc"/>
    <property type="match status" value="1"/>
</dbReference>
<dbReference type="InterPro" id="IPR006674">
    <property type="entry name" value="HD_domain"/>
</dbReference>
<dbReference type="InterPro" id="IPR003607">
    <property type="entry name" value="HD/PDEase_dom"/>
</dbReference>
<dbReference type="InterPro" id="IPR027432">
    <property type="entry name" value="dGTP_triphosphohydrolase_C"/>
</dbReference>
<protein>
    <submittedName>
        <fullName evidence="3">Deoxyguanosinetriphosphate triphosphohydrolase</fullName>
    </submittedName>
</protein>
<dbReference type="InterPro" id="IPR050135">
    <property type="entry name" value="dGTPase-like"/>
</dbReference>
<dbReference type="AlphaFoldDB" id="A0A844M239"/>
<dbReference type="SUPFAM" id="SSF109604">
    <property type="entry name" value="HD-domain/PDEase-like"/>
    <property type="match status" value="1"/>
</dbReference>
<dbReference type="NCBIfam" id="TIGR01353">
    <property type="entry name" value="dGTP_triPase"/>
    <property type="match status" value="1"/>
</dbReference>
<proteinExistence type="predicted"/>
<dbReference type="GO" id="GO:0008832">
    <property type="term" value="F:dGTPase activity"/>
    <property type="evidence" value="ECO:0007669"/>
    <property type="project" value="TreeGrafter"/>
</dbReference>
<gene>
    <name evidence="3" type="ORF">GB996_09395</name>
</gene>
<evidence type="ECO:0000313" key="3">
    <source>
        <dbReference type="EMBL" id="MUG33009.1"/>
    </source>
</evidence>
<dbReference type="RefSeq" id="WP_110816925.1">
    <property type="nucleotide sequence ID" value="NZ_WFKQ01000009.1"/>
</dbReference>
<dbReference type="GO" id="GO:0006203">
    <property type="term" value="P:dGTP catabolic process"/>
    <property type="evidence" value="ECO:0007669"/>
    <property type="project" value="TreeGrafter"/>
</dbReference>
<comment type="caution">
    <text evidence="3">The sequence shown here is derived from an EMBL/GenBank/DDBJ whole genome shotgun (WGS) entry which is preliminary data.</text>
</comment>
<dbReference type="PROSITE" id="PS51831">
    <property type="entry name" value="HD"/>
    <property type="match status" value="1"/>
</dbReference>
<dbReference type="InterPro" id="IPR023293">
    <property type="entry name" value="dGTP_triP_hydro_central_sf"/>
</dbReference>
<dbReference type="PANTHER" id="PTHR11373">
    <property type="entry name" value="DEOXYNUCLEOSIDE TRIPHOSPHATE TRIPHOSPHOHYDROLASE"/>
    <property type="match status" value="1"/>
</dbReference>
<dbReference type="Gene3D" id="1.10.3410.10">
    <property type="entry name" value="putative deoxyguanosinetriphosphate triphosphohydrolase like domain"/>
    <property type="match status" value="1"/>
</dbReference>
<keyword evidence="4" id="KW-1185">Reference proteome</keyword>
<accession>A0A844M239</accession>
<dbReference type="InterPro" id="IPR006261">
    <property type="entry name" value="dGTPase"/>
</dbReference>
<feature type="domain" description="HD" evidence="2">
    <location>
        <begin position="87"/>
        <end position="301"/>
    </location>
</feature>
<evidence type="ECO:0000259" key="2">
    <source>
        <dbReference type="PROSITE" id="PS51831"/>
    </source>
</evidence>
<dbReference type="Gene3D" id="1.10.3210.10">
    <property type="entry name" value="Hypothetical protein af1432"/>
    <property type="match status" value="1"/>
</dbReference>
<reference evidence="3 4" key="1">
    <citation type="journal article" date="2019" name="PLoS ONE">
        <title>Pup mortality in New Zealand sea lions (Phocarctos hookeri) at Enderby Island, Auckland Islands, 2013-18.</title>
        <authorList>
            <person name="Michael S.A."/>
            <person name="Hayman D.T.S."/>
            <person name="Gray R."/>
            <person name="Zhang J."/>
            <person name="Rogers L."/>
            <person name="Roe W.D."/>
        </authorList>
    </citation>
    <scope>NUCLEOTIDE SEQUENCE [LARGE SCALE GENOMIC DNA]</scope>
    <source>
        <strain evidence="3 4">SM868</strain>
    </source>
</reference>
<dbReference type="Pfam" id="PF01966">
    <property type="entry name" value="HD"/>
    <property type="match status" value="1"/>
</dbReference>
<dbReference type="EMBL" id="WFKQ01000009">
    <property type="protein sequence ID" value="MUG33009.1"/>
    <property type="molecule type" value="Genomic_DNA"/>
</dbReference>
<dbReference type="Gene3D" id="1.10.3550.10">
    <property type="entry name" value="eoxyguanosinetriphosphate triphosphohydrolase domain-like"/>
    <property type="match status" value="1"/>
</dbReference>
<dbReference type="PANTHER" id="PTHR11373:SF40">
    <property type="entry name" value="DEOXYGUANOSINETRIPHOSPHATE TRIPHOSPHOHYDROLASE-LIKE PROTEIN 2"/>
    <property type="match status" value="1"/>
</dbReference>